<comment type="caution">
    <text evidence="2">The sequence shown here is derived from an EMBL/GenBank/DDBJ whole genome shotgun (WGS) entry which is preliminary data.</text>
</comment>
<proteinExistence type="predicted"/>
<dbReference type="RefSeq" id="WP_179825184.1">
    <property type="nucleotide sequence ID" value="NZ_JACCFS010000001.1"/>
</dbReference>
<protein>
    <submittedName>
        <fullName evidence="2">Uncharacterized protein</fullName>
    </submittedName>
</protein>
<accession>A0A7Z0JB31</accession>
<dbReference type="AlphaFoldDB" id="A0A7Z0JB31"/>
<dbReference type="EMBL" id="JACCFS010000001">
    <property type="protein sequence ID" value="NYJ35791.1"/>
    <property type="molecule type" value="Genomic_DNA"/>
</dbReference>
<sequence length="167" mass="18689">MDELYERFRARTHGTPYTVSPMEGGLRLHLDVADVTWQRLFYQMRMSREYSINLRVDPAARTYSREQVVRSMQWVEGIGTTPRVEFSGDTGRGTRKAIHLGRRRSAPSAHGYHVDFQELAELVDEVMLADGWTRRMDRSSRIGLIAAGIGVAAALLGVAVALIAALA</sequence>
<feature type="transmembrane region" description="Helical" evidence="1">
    <location>
        <begin position="142"/>
        <end position="166"/>
    </location>
</feature>
<gene>
    <name evidence="2" type="ORF">HNR10_003672</name>
</gene>
<keyword evidence="3" id="KW-1185">Reference proteome</keyword>
<evidence type="ECO:0000256" key="1">
    <source>
        <dbReference type="SAM" id="Phobius"/>
    </source>
</evidence>
<evidence type="ECO:0000313" key="2">
    <source>
        <dbReference type="EMBL" id="NYJ35791.1"/>
    </source>
</evidence>
<organism evidence="2 3">
    <name type="scientific">Nocardiopsis aegyptia</name>
    <dbReference type="NCBI Taxonomy" id="220378"/>
    <lineage>
        <taxon>Bacteria</taxon>
        <taxon>Bacillati</taxon>
        <taxon>Actinomycetota</taxon>
        <taxon>Actinomycetes</taxon>
        <taxon>Streptosporangiales</taxon>
        <taxon>Nocardiopsidaceae</taxon>
        <taxon>Nocardiopsis</taxon>
    </lineage>
</organism>
<keyword evidence="1" id="KW-1133">Transmembrane helix</keyword>
<name>A0A7Z0JB31_9ACTN</name>
<dbReference type="Proteomes" id="UP000572051">
    <property type="component" value="Unassembled WGS sequence"/>
</dbReference>
<keyword evidence="1" id="KW-0812">Transmembrane</keyword>
<keyword evidence="1" id="KW-0472">Membrane</keyword>
<reference evidence="2 3" key="1">
    <citation type="submission" date="2020-07" db="EMBL/GenBank/DDBJ databases">
        <title>Sequencing the genomes of 1000 actinobacteria strains.</title>
        <authorList>
            <person name="Klenk H.-P."/>
        </authorList>
    </citation>
    <scope>NUCLEOTIDE SEQUENCE [LARGE SCALE GENOMIC DNA]</scope>
    <source>
        <strain evidence="2 3">DSM 44442</strain>
    </source>
</reference>
<evidence type="ECO:0000313" key="3">
    <source>
        <dbReference type="Proteomes" id="UP000572051"/>
    </source>
</evidence>